<feature type="compositionally biased region" description="Basic and acidic residues" evidence="1">
    <location>
        <begin position="99"/>
        <end position="112"/>
    </location>
</feature>
<dbReference type="Proteomes" id="UP001054945">
    <property type="component" value="Unassembled WGS sequence"/>
</dbReference>
<accession>A0AAV4XDN2</accession>
<evidence type="ECO:0000256" key="1">
    <source>
        <dbReference type="SAM" id="MobiDB-lite"/>
    </source>
</evidence>
<organism evidence="2 3">
    <name type="scientific">Caerostris extrusa</name>
    <name type="common">Bark spider</name>
    <name type="synonym">Caerostris bankana</name>
    <dbReference type="NCBI Taxonomy" id="172846"/>
    <lineage>
        <taxon>Eukaryota</taxon>
        <taxon>Metazoa</taxon>
        <taxon>Ecdysozoa</taxon>
        <taxon>Arthropoda</taxon>
        <taxon>Chelicerata</taxon>
        <taxon>Arachnida</taxon>
        <taxon>Araneae</taxon>
        <taxon>Araneomorphae</taxon>
        <taxon>Entelegynae</taxon>
        <taxon>Araneoidea</taxon>
        <taxon>Araneidae</taxon>
        <taxon>Caerostris</taxon>
    </lineage>
</organism>
<sequence>MGKDGNRCTGQWTKTYFSEREIQQTGNVEGKERKTMQDKAWVKVGMIKRERGFCVEKGKGENVSCGRVEKLVSECQPPSNSKAVGSGTRKRSQSVNELRANHSEMSSEKPFQDCKSGFTKRLRGRKKEKKSVKAKNHFRFTTYTPSVFNLPRFSRVKLIGWKWGTITSGRFLNAPVSGTNRCGLPNPPTR</sequence>
<comment type="caution">
    <text evidence="2">The sequence shown here is derived from an EMBL/GenBank/DDBJ whole genome shotgun (WGS) entry which is preliminary data.</text>
</comment>
<name>A0AAV4XDN2_CAEEX</name>
<proteinExistence type="predicted"/>
<reference evidence="2 3" key="1">
    <citation type="submission" date="2021-06" db="EMBL/GenBank/DDBJ databases">
        <title>Caerostris extrusa draft genome.</title>
        <authorList>
            <person name="Kono N."/>
            <person name="Arakawa K."/>
        </authorList>
    </citation>
    <scope>NUCLEOTIDE SEQUENCE [LARGE SCALE GENOMIC DNA]</scope>
</reference>
<dbReference type="EMBL" id="BPLR01000239">
    <property type="protein sequence ID" value="GIY93147.1"/>
    <property type="molecule type" value="Genomic_DNA"/>
</dbReference>
<evidence type="ECO:0000313" key="2">
    <source>
        <dbReference type="EMBL" id="GIY93147.1"/>
    </source>
</evidence>
<feature type="region of interest" description="Disordered" evidence="1">
    <location>
        <begin position="76"/>
        <end position="113"/>
    </location>
</feature>
<keyword evidence="3" id="KW-1185">Reference proteome</keyword>
<dbReference type="AlphaFoldDB" id="A0AAV4XDN2"/>
<protein>
    <submittedName>
        <fullName evidence="2">Uncharacterized protein</fullName>
    </submittedName>
</protein>
<gene>
    <name evidence="2" type="ORF">CEXT_240801</name>
</gene>
<evidence type="ECO:0000313" key="3">
    <source>
        <dbReference type="Proteomes" id="UP001054945"/>
    </source>
</evidence>